<keyword evidence="2 4" id="KW-1015">Disulfide bond</keyword>
<dbReference type="InterPro" id="IPR036772">
    <property type="entry name" value="SRCR-like_dom_sf"/>
</dbReference>
<comment type="caution">
    <text evidence="4">Lacks conserved residue(s) required for the propagation of feature annotation.</text>
</comment>
<dbReference type="OrthoDB" id="536948at2759"/>
<dbReference type="PROSITE" id="PS50287">
    <property type="entry name" value="SRCR_2"/>
    <property type="match status" value="1"/>
</dbReference>
<evidence type="ECO:0000259" key="5">
    <source>
        <dbReference type="PROSITE" id="PS50287"/>
    </source>
</evidence>
<dbReference type="PRINTS" id="PR00258">
    <property type="entry name" value="SPERACTRCPTR"/>
</dbReference>
<accession>A0A2G8KLJ0</accession>
<dbReference type="SMART" id="SM00202">
    <property type="entry name" value="SR"/>
    <property type="match status" value="1"/>
</dbReference>
<proteinExistence type="predicted"/>
<comment type="caution">
    <text evidence="6">The sequence shown here is derived from an EMBL/GenBank/DDBJ whole genome shotgun (WGS) entry which is preliminary data.</text>
</comment>
<dbReference type="EMBL" id="MRZV01000495">
    <property type="protein sequence ID" value="PIK48876.1"/>
    <property type="molecule type" value="Genomic_DNA"/>
</dbReference>
<dbReference type="SUPFAM" id="SSF56487">
    <property type="entry name" value="SRCR-like"/>
    <property type="match status" value="1"/>
</dbReference>
<sequence length="129" mass="14030">MKRPSIPQSLFLTDVEGAIRLVDGELKTEGRVEVYLNDAWGTVCDDGWTIQEADVVCYQLGFGPAASAPPMAHFGEGTGSVQMDDVQCSGEEERLADCVYREVGHNCGHSEDASVICTQVRKFSGIFIL</sequence>
<evidence type="ECO:0000256" key="2">
    <source>
        <dbReference type="ARBA" id="ARBA00023157"/>
    </source>
</evidence>
<evidence type="ECO:0000313" key="6">
    <source>
        <dbReference type="EMBL" id="PIK48876.1"/>
    </source>
</evidence>
<dbReference type="PANTHER" id="PTHR48071">
    <property type="entry name" value="SRCR DOMAIN-CONTAINING PROTEIN"/>
    <property type="match status" value="1"/>
</dbReference>
<evidence type="ECO:0000256" key="4">
    <source>
        <dbReference type="PROSITE-ProRule" id="PRU00196"/>
    </source>
</evidence>
<keyword evidence="1" id="KW-0732">Signal</keyword>
<organism evidence="6 7">
    <name type="scientific">Stichopus japonicus</name>
    <name type="common">Sea cucumber</name>
    <dbReference type="NCBI Taxonomy" id="307972"/>
    <lineage>
        <taxon>Eukaryota</taxon>
        <taxon>Metazoa</taxon>
        <taxon>Echinodermata</taxon>
        <taxon>Eleutherozoa</taxon>
        <taxon>Echinozoa</taxon>
        <taxon>Holothuroidea</taxon>
        <taxon>Aspidochirotacea</taxon>
        <taxon>Aspidochirotida</taxon>
        <taxon>Stichopodidae</taxon>
        <taxon>Apostichopus</taxon>
    </lineage>
</organism>
<dbReference type="Gene3D" id="3.10.250.10">
    <property type="entry name" value="SRCR-like domain"/>
    <property type="match status" value="1"/>
</dbReference>
<reference evidence="6 7" key="1">
    <citation type="journal article" date="2017" name="PLoS Biol.">
        <title>The sea cucumber genome provides insights into morphological evolution and visceral regeneration.</title>
        <authorList>
            <person name="Zhang X."/>
            <person name="Sun L."/>
            <person name="Yuan J."/>
            <person name="Sun Y."/>
            <person name="Gao Y."/>
            <person name="Zhang L."/>
            <person name="Li S."/>
            <person name="Dai H."/>
            <person name="Hamel J.F."/>
            <person name="Liu C."/>
            <person name="Yu Y."/>
            <person name="Liu S."/>
            <person name="Lin W."/>
            <person name="Guo K."/>
            <person name="Jin S."/>
            <person name="Xu P."/>
            <person name="Storey K.B."/>
            <person name="Huan P."/>
            <person name="Zhang T."/>
            <person name="Zhou Y."/>
            <person name="Zhang J."/>
            <person name="Lin C."/>
            <person name="Li X."/>
            <person name="Xing L."/>
            <person name="Huo D."/>
            <person name="Sun M."/>
            <person name="Wang L."/>
            <person name="Mercier A."/>
            <person name="Li F."/>
            <person name="Yang H."/>
            <person name="Xiang J."/>
        </authorList>
    </citation>
    <scope>NUCLEOTIDE SEQUENCE [LARGE SCALE GENOMIC DNA]</scope>
    <source>
        <strain evidence="6">Shaxun</strain>
        <tissue evidence="6">Muscle</tissue>
    </source>
</reference>
<dbReference type="PROSITE" id="PS00420">
    <property type="entry name" value="SRCR_1"/>
    <property type="match status" value="1"/>
</dbReference>
<evidence type="ECO:0000313" key="7">
    <source>
        <dbReference type="Proteomes" id="UP000230750"/>
    </source>
</evidence>
<gene>
    <name evidence="6" type="ORF">BSL78_14242</name>
</gene>
<keyword evidence="3" id="KW-0325">Glycoprotein</keyword>
<dbReference type="Pfam" id="PF00530">
    <property type="entry name" value="SRCR"/>
    <property type="match status" value="1"/>
</dbReference>
<dbReference type="FunFam" id="3.10.250.10:FF:000005">
    <property type="entry name" value="Neurotrypsin isoform A"/>
    <property type="match status" value="1"/>
</dbReference>
<feature type="domain" description="SRCR" evidence="5">
    <location>
        <begin position="19"/>
        <end position="118"/>
    </location>
</feature>
<name>A0A2G8KLJ0_STIJA</name>
<feature type="disulfide bond" evidence="4">
    <location>
        <begin position="88"/>
        <end position="98"/>
    </location>
</feature>
<dbReference type="STRING" id="307972.A0A2G8KLJ0"/>
<protein>
    <submittedName>
        <fullName evidence="6">Neurotrypsin</fullName>
    </submittedName>
</protein>
<dbReference type="InterPro" id="IPR001190">
    <property type="entry name" value="SRCR"/>
</dbReference>
<evidence type="ECO:0000256" key="3">
    <source>
        <dbReference type="ARBA" id="ARBA00023180"/>
    </source>
</evidence>
<dbReference type="AlphaFoldDB" id="A0A2G8KLJ0"/>
<dbReference type="Proteomes" id="UP000230750">
    <property type="component" value="Unassembled WGS sequence"/>
</dbReference>
<keyword evidence="7" id="KW-1185">Reference proteome</keyword>
<dbReference type="PANTHER" id="PTHR48071:SF18">
    <property type="entry name" value="DELETED IN MALIGNANT BRAIN TUMORS 1 PROTEIN-RELATED"/>
    <property type="match status" value="1"/>
</dbReference>
<dbReference type="GO" id="GO:0016020">
    <property type="term" value="C:membrane"/>
    <property type="evidence" value="ECO:0007669"/>
    <property type="project" value="InterPro"/>
</dbReference>
<evidence type="ECO:0000256" key="1">
    <source>
        <dbReference type="ARBA" id="ARBA00022729"/>
    </source>
</evidence>